<dbReference type="FunFam" id="3.40.50.12780:FF:000003">
    <property type="entry name" value="Long-chain-fatty-acid--CoA ligase FadD"/>
    <property type="match status" value="1"/>
</dbReference>
<dbReference type="InterPro" id="IPR000873">
    <property type="entry name" value="AMP-dep_synth/lig_dom"/>
</dbReference>
<evidence type="ECO:0000256" key="10">
    <source>
        <dbReference type="ARBA" id="ARBA00023098"/>
    </source>
</evidence>
<evidence type="ECO:0000256" key="12">
    <source>
        <dbReference type="ARBA" id="ARBA00026121"/>
    </source>
</evidence>
<dbReference type="SUPFAM" id="SSF56801">
    <property type="entry name" value="Acetyl-CoA synthetase-like"/>
    <property type="match status" value="1"/>
</dbReference>
<dbReference type="SMR" id="A0A423Q1A5"/>
<evidence type="ECO:0000256" key="5">
    <source>
        <dbReference type="ARBA" id="ARBA00022598"/>
    </source>
</evidence>
<sequence length="552" mass="60385">MDKVWLKQYPKGVPEEIAATKDETLVDLIMGSCQEFADKPAFTNMGATLTYRELDERSAHFAAYLQHELGFAKGDRVAIMMPNLLQYPIALIGILRAGMVAVNVNPLYTARELEHQLSDAGARAIVIVENFAATLEKVVDKVPLEAVITTQIGDALPTAKRLLTNFVVKHVKRMVPAFKLPGAIAFNTVLADGAKQSMKPVKVAPDDIAFLQYTGGTTGLAKGAILLHRNMVANVSQAEAWLDPWTEKGNEVILTPLPLYHVFALMANCLMFMRQGGKNVLITNPRDIPALVKEFDTHKPTAFTGVNTLFNALVNNEAFAKLDFSRLKITLGGGAAVQKAVAEKWQKATGVALIEAYGLTETSPGVSINPLTLERYNGSIGLPLPSTDISIRDEAGNEVEAGEPGELCVSGPQVMAGYWNKPEENESTFFPDGYLRTGDVARFDEQGFLYIVDRKKDMILVSGFNVYPNEVEDVVSAHPKVMEAACIGVDDERSGEVVKIFVVKADASLTEDELLAYCREELTGYKVPKHVAFIDELPKSNVGKILRKDLRS</sequence>
<dbReference type="InterPro" id="IPR020845">
    <property type="entry name" value="AMP-binding_CS"/>
</dbReference>
<dbReference type="InterPro" id="IPR045851">
    <property type="entry name" value="AMP-bd_C_sf"/>
</dbReference>
<evidence type="ECO:0000256" key="2">
    <source>
        <dbReference type="ARBA" id="ARBA00004170"/>
    </source>
</evidence>
<evidence type="ECO:0000259" key="15">
    <source>
        <dbReference type="Pfam" id="PF00501"/>
    </source>
</evidence>
<comment type="subcellular location">
    <subcellularLocation>
        <location evidence="2">Membrane</location>
        <topology evidence="2">Peripheral membrane protein</topology>
    </subcellularLocation>
</comment>
<dbReference type="AlphaFoldDB" id="A0A423Q1A5"/>
<dbReference type="PROSITE" id="PS00455">
    <property type="entry name" value="AMP_BINDING"/>
    <property type="match status" value="1"/>
</dbReference>
<dbReference type="PANTHER" id="PTHR43767:SF8">
    <property type="entry name" value="LONG-CHAIN-FATTY-ACID--COA LIGASE"/>
    <property type="match status" value="1"/>
</dbReference>
<evidence type="ECO:0000256" key="6">
    <source>
        <dbReference type="ARBA" id="ARBA00022741"/>
    </source>
</evidence>
<dbReference type="Gene3D" id="3.40.50.12780">
    <property type="entry name" value="N-terminal domain of ligase-like"/>
    <property type="match status" value="1"/>
</dbReference>
<feature type="domain" description="AMP-binding enzyme C-terminal" evidence="16">
    <location>
        <begin position="470"/>
        <end position="544"/>
    </location>
</feature>
<comment type="similarity">
    <text evidence="4">Belongs to the ATP-dependent AMP-binding enzyme family.</text>
</comment>
<feature type="domain" description="AMP-dependent synthetase/ligase" evidence="15">
    <location>
        <begin position="33"/>
        <end position="419"/>
    </location>
</feature>
<keyword evidence="18" id="KW-1185">Reference proteome</keyword>
<dbReference type="Proteomes" id="UP000285310">
    <property type="component" value="Unassembled WGS sequence"/>
</dbReference>
<dbReference type="GO" id="GO:0004467">
    <property type="term" value="F:long-chain fatty acid-CoA ligase activity"/>
    <property type="evidence" value="ECO:0007669"/>
    <property type="project" value="UniProtKB-EC"/>
</dbReference>
<evidence type="ECO:0000256" key="14">
    <source>
        <dbReference type="ARBA" id="ARBA00042773"/>
    </source>
</evidence>
<evidence type="ECO:0000256" key="8">
    <source>
        <dbReference type="ARBA" id="ARBA00022840"/>
    </source>
</evidence>
<keyword evidence="11" id="KW-0472">Membrane</keyword>
<evidence type="ECO:0000313" key="18">
    <source>
        <dbReference type="Proteomes" id="UP000285310"/>
    </source>
</evidence>
<gene>
    <name evidence="17" type="ORF">SAJA_01445</name>
</gene>
<proteinExistence type="inferred from homology"/>
<dbReference type="EC" id="6.2.1.3" evidence="12"/>
<organism evidence="17 18">
    <name type="scientific">Salinisphaera japonica YTM-1</name>
    <dbReference type="NCBI Taxonomy" id="1209778"/>
    <lineage>
        <taxon>Bacteria</taxon>
        <taxon>Pseudomonadati</taxon>
        <taxon>Pseudomonadota</taxon>
        <taxon>Gammaproteobacteria</taxon>
        <taxon>Salinisphaerales</taxon>
        <taxon>Salinisphaeraceae</taxon>
        <taxon>Salinisphaera</taxon>
    </lineage>
</organism>
<evidence type="ECO:0000259" key="16">
    <source>
        <dbReference type="Pfam" id="PF13193"/>
    </source>
</evidence>
<keyword evidence="6" id="KW-0547">Nucleotide-binding</keyword>
<dbReference type="PANTHER" id="PTHR43767">
    <property type="entry name" value="LONG-CHAIN-FATTY-ACID--COA LIGASE"/>
    <property type="match status" value="1"/>
</dbReference>
<keyword evidence="10" id="KW-0443">Lipid metabolism</keyword>
<keyword evidence="5 17" id="KW-0436">Ligase</keyword>
<dbReference type="InterPro" id="IPR042099">
    <property type="entry name" value="ANL_N_sf"/>
</dbReference>
<dbReference type="InParanoid" id="A0A423Q1A5"/>
<evidence type="ECO:0000256" key="4">
    <source>
        <dbReference type="ARBA" id="ARBA00006432"/>
    </source>
</evidence>
<evidence type="ECO:0000256" key="9">
    <source>
        <dbReference type="ARBA" id="ARBA00022842"/>
    </source>
</evidence>
<protein>
    <recommendedName>
        <fullName evidence="13">Long-chain-fatty-acid--CoA ligase</fullName>
        <ecNumber evidence="12">6.2.1.3</ecNumber>
    </recommendedName>
    <alternativeName>
        <fullName evidence="14">Long-chain acyl-CoA synthetase</fullName>
    </alternativeName>
</protein>
<evidence type="ECO:0000313" key="17">
    <source>
        <dbReference type="EMBL" id="ROO32306.1"/>
    </source>
</evidence>
<evidence type="ECO:0000256" key="1">
    <source>
        <dbReference type="ARBA" id="ARBA00001946"/>
    </source>
</evidence>
<keyword evidence="7" id="KW-0276">Fatty acid metabolism</keyword>
<reference evidence="17 18" key="1">
    <citation type="submission" date="2013-10" db="EMBL/GenBank/DDBJ databases">
        <title>Salinisphaera japonica YTM-1 Genome Sequencing.</title>
        <authorList>
            <person name="Lai Q."/>
            <person name="Li C."/>
            <person name="Shao Z."/>
        </authorList>
    </citation>
    <scope>NUCLEOTIDE SEQUENCE [LARGE SCALE GENOMIC DNA]</scope>
    <source>
        <strain evidence="17 18">YTM-1</strain>
    </source>
</reference>
<dbReference type="Gene3D" id="3.30.300.30">
    <property type="match status" value="1"/>
</dbReference>
<comment type="caution">
    <text evidence="17">The sequence shown here is derived from an EMBL/GenBank/DDBJ whole genome shotgun (WGS) entry which is preliminary data.</text>
</comment>
<keyword evidence="9" id="KW-0460">Magnesium</keyword>
<dbReference type="RefSeq" id="WP_123656875.1">
    <property type="nucleotide sequence ID" value="NZ_AYKG01000002.1"/>
</dbReference>
<dbReference type="Pfam" id="PF13193">
    <property type="entry name" value="AMP-binding_C"/>
    <property type="match status" value="1"/>
</dbReference>
<evidence type="ECO:0000256" key="13">
    <source>
        <dbReference type="ARBA" id="ARBA00039545"/>
    </source>
</evidence>
<dbReference type="FunFam" id="3.30.300.30:FF:000006">
    <property type="entry name" value="Long-chain-fatty-acid--CoA ligase FadD"/>
    <property type="match status" value="1"/>
</dbReference>
<dbReference type="CDD" id="cd05936">
    <property type="entry name" value="FC-FACS_FadD_like"/>
    <property type="match status" value="1"/>
</dbReference>
<name>A0A423Q1A5_9GAMM</name>
<dbReference type="Pfam" id="PF00501">
    <property type="entry name" value="AMP-binding"/>
    <property type="match status" value="1"/>
</dbReference>
<dbReference type="InterPro" id="IPR050237">
    <property type="entry name" value="ATP-dep_AMP-bd_enzyme"/>
</dbReference>
<comment type="pathway">
    <text evidence="3">Lipid metabolism; fatty acid beta-oxidation.</text>
</comment>
<dbReference type="GO" id="GO:0005524">
    <property type="term" value="F:ATP binding"/>
    <property type="evidence" value="ECO:0007669"/>
    <property type="project" value="UniProtKB-KW"/>
</dbReference>
<evidence type="ECO:0000256" key="11">
    <source>
        <dbReference type="ARBA" id="ARBA00023136"/>
    </source>
</evidence>
<dbReference type="OrthoDB" id="9803968at2"/>
<dbReference type="InterPro" id="IPR025110">
    <property type="entry name" value="AMP-bd_C"/>
</dbReference>
<keyword evidence="8" id="KW-0067">ATP-binding</keyword>
<accession>A0A423Q1A5</accession>
<dbReference type="EMBL" id="AYKG01000002">
    <property type="protein sequence ID" value="ROO32306.1"/>
    <property type="molecule type" value="Genomic_DNA"/>
</dbReference>
<comment type="cofactor">
    <cofactor evidence="1">
        <name>Mg(2+)</name>
        <dbReference type="ChEBI" id="CHEBI:18420"/>
    </cofactor>
</comment>
<evidence type="ECO:0000256" key="7">
    <source>
        <dbReference type="ARBA" id="ARBA00022832"/>
    </source>
</evidence>
<dbReference type="GO" id="GO:0016020">
    <property type="term" value="C:membrane"/>
    <property type="evidence" value="ECO:0007669"/>
    <property type="project" value="UniProtKB-SubCell"/>
</dbReference>
<dbReference type="FunCoup" id="A0A423Q1A5">
    <property type="interactions" value="407"/>
</dbReference>
<evidence type="ECO:0000256" key="3">
    <source>
        <dbReference type="ARBA" id="ARBA00005005"/>
    </source>
</evidence>